<dbReference type="Pfam" id="PF20151">
    <property type="entry name" value="DUF6533"/>
    <property type="match status" value="1"/>
</dbReference>
<evidence type="ECO:0000313" key="3">
    <source>
        <dbReference type="EMBL" id="EIW76406.1"/>
    </source>
</evidence>
<evidence type="ECO:0000259" key="2">
    <source>
        <dbReference type="Pfam" id="PF20151"/>
    </source>
</evidence>
<feature type="domain" description="DUF6533" evidence="2">
    <location>
        <begin position="25"/>
        <end position="75"/>
    </location>
</feature>
<keyword evidence="1" id="KW-1133">Transmembrane helix</keyword>
<evidence type="ECO:0000313" key="4">
    <source>
        <dbReference type="Proteomes" id="UP000053558"/>
    </source>
</evidence>
<feature type="transmembrane region" description="Helical" evidence="1">
    <location>
        <begin position="198"/>
        <end position="222"/>
    </location>
</feature>
<feature type="transmembrane region" description="Helical" evidence="1">
    <location>
        <begin position="118"/>
        <end position="139"/>
    </location>
</feature>
<dbReference type="GeneID" id="19209527"/>
<feature type="transmembrane region" description="Helical" evidence="1">
    <location>
        <begin position="20"/>
        <end position="42"/>
    </location>
</feature>
<reference evidence="4" key="1">
    <citation type="journal article" date="2012" name="Science">
        <title>The Paleozoic origin of enzymatic lignin decomposition reconstructed from 31 fungal genomes.</title>
        <authorList>
            <person name="Floudas D."/>
            <person name="Binder M."/>
            <person name="Riley R."/>
            <person name="Barry K."/>
            <person name="Blanchette R.A."/>
            <person name="Henrissat B."/>
            <person name="Martinez A.T."/>
            <person name="Otillar R."/>
            <person name="Spatafora J.W."/>
            <person name="Yadav J.S."/>
            <person name="Aerts A."/>
            <person name="Benoit I."/>
            <person name="Boyd A."/>
            <person name="Carlson A."/>
            <person name="Copeland A."/>
            <person name="Coutinho P.M."/>
            <person name="de Vries R.P."/>
            <person name="Ferreira P."/>
            <person name="Findley K."/>
            <person name="Foster B."/>
            <person name="Gaskell J."/>
            <person name="Glotzer D."/>
            <person name="Gorecki P."/>
            <person name="Heitman J."/>
            <person name="Hesse C."/>
            <person name="Hori C."/>
            <person name="Igarashi K."/>
            <person name="Jurgens J.A."/>
            <person name="Kallen N."/>
            <person name="Kersten P."/>
            <person name="Kohler A."/>
            <person name="Kuees U."/>
            <person name="Kumar T.K.A."/>
            <person name="Kuo A."/>
            <person name="LaButti K."/>
            <person name="Larrondo L.F."/>
            <person name="Lindquist E."/>
            <person name="Ling A."/>
            <person name="Lombard V."/>
            <person name="Lucas S."/>
            <person name="Lundell T."/>
            <person name="Martin R."/>
            <person name="McLaughlin D.J."/>
            <person name="Morgenstern I."/>
            <person name="Morin E."/>
            <person name="Murat C."/>
            <person name="Nagy L.G."/>
            <person name="Nolan M."/>
            <person name="Ohm R.A."/>
            <person name="Patyshakuliyeva A."/>
            <person name="Rokas A."/>
            <person name="Ruiz-Duenas F.J."/>
            <person name="Sabat G."/>
            <person name="Salamov A."/>
            <person name="Samejima M."/>
            <person name="Schmutz J."/>
            <person name="Slot J.C."/>
            <person name="St John F."/>
            <person name="Stenlid J."/>
            <person name="Sun H."/>
            <person name="Sun S."/>
            <person name="Syed K."/>
            <person name="Tsang A."/>
            <person name="Wiebenga A."/>
            <person name="Young D."/>
            <person name="Pisabarro A."/>
            <person name="Eastwood D.C."/>
            <person name="Martin F."/>
            <person name="Cullen D."/>
            <person name="Grigoriev I.V."/>
            <person name="Hibbett D.S."/>
        </authorList>
    </citation>
    <scope>NUCLEOTIDE SEQUENCE [LARGE SCALE GENOMIC DNA]</scope>
    <source>
        <strain evidence="4">RWD-64-598 SS2</strain>
    </source>
</reference>
<keyword evidence="1" id="KW-0472">Membrane</keyword>
<organism evidence="3 4">
    <name type="scientific">Coniophora puteana (strain RWD-64-598)</name>
    <name type="common">Brown rot fungus</name>
    <dbReference type="NCBI Taxonomy" id="741705"/>
    <lineage>
        <taxon>Eukaryota</taxon>
        <taxon>Fungi</taxon>
        <taxon>Dikarya</taxon>
        <taxon>Basidiomycota</taxon>
        <taxon>Agaricomycotina</taxon>
        <taxon>Agaricomycetes</taxon>
        <taxon>Agaricomycetidae</taxon>
        <taxon>Boletales</taxon>
        <taxon>Coniophorineae</taxon>
        <taxon>Coniophoraceae</taxon>
        <taxon>Coniophora</taxon>
    </lineage>
</organism>
<accession>A0A5M3MBL8</accession>
<dbReference type="KEGG" id="cput:CONPUDRAFT_76753"/>
<evidence type="ECO:0000256" key="1">
    <source>
        <dbReference type="SAM" id="Phobius"/>
    </source>
</evidence>
<dbReference type="Proteomes" id="UP000053558">
    <property type="component" value="Unassembled WGS sequence"/>
</dbReference>
<feature type="transmembrane region" description="Helical" evidence="1">
    <location>
        <begin position="63"/>
        <end position="83"/>
    </location>
</feature>
<feature type="transmembrane region" description="Helical" evidence="1">
    <location>
        <begin position="146"/>
        <end position="170"/>
    </location>
</feature>
<keyword evidence="4" id="KW-1185">Reference proteome</keyword>
<sequence>MSQLPSTDQEPTAADDVDYIFTTTYAMVAGLAIVVYDQLLSISSEVDLVWTRRSSTRKWLSKAVFYAMLRLFGILWSISHTLLNIGAPSSSEGSRKELTGAGLCEFDRCYRLYIVEEITIVTVTFLLQGMMSIRVWVLLGMQRSVYAFLLVGFVICQIVAVINLAMYFVAYRGATVLVDERVVQDCFARGALPSWAPWMIPLANGLLAFYELILCACAVYYLFTGNKKRGSQGFIMGGLVATLVRDNLLYFFL</sequence>
<keyword evidence="1" id="KW-0812">Transmembrane</keyword>
<comment type="caution">
    <text evidence="3">The sequence shown here is derived from an EMBL/GenBank/DDBJ whole genome shotgun (WGS) entry which is preliminary data.</text>
</comment>
<gene>
    <name evidence="3" type="ORF">CONPUDRAFT_76753</name>
</gene>
<dbReference type="EMBL" id="JH711586">
    <property type="protein sequence ID" value="EIW76406.1"/>
    <property type="molecule type" value="Genomic_DNA"/>
</dbReference>
<dbReference type="InterPro" id="IPR045340">
    <property type="entry name" value="DUF6533"/>
</dbReference>
<name>A0A5M3MBL8_CONPW</name>
<protein>
    <recommendedName>
        <fullName evidence="2">DUF6533 domain-containing protein</fullName>
    </recommendedName>
</protein>
<dbReference type="AlphaFoldDB" id="A0A5M3MBL8"/>
<dbReference type="RefSeq" id="XP_007773637.1">
    <property type="nucleotide sequence ID" value="XM_007775447.1"/>
</dbReference>
<proteinExistence type="predicted"/>
<dbReference type="OrthoDB" id="3258294at2759"/>